<dbReference type="Pfam" id="PF03990">
    <property type="entry name" value="DUF348"/>
    <property type="match status" value="3"/>
</dbReference>
<dbReference type="InterPro" id="IPR007137">
    <property type="entry name" value="DUF348"/>
</dbReference>
<evidence type="ECO:0000259" key="4">
    <source>
        <dbReference type="PROSITE" id="PS51109"/>
    </source>
</evidence>
<keyword evidence="2" id="KW-0732">Signal</keyword>
<comment type="caution">
    <text evidence="5">The sequence shown here is derived from an EMBL/GenBank/DDBJ whole genome shotgun (WGS) entry which is preliminary data.</text>
</comment>
<dbReference type="Pfam" id="PF06737">
    <property type="entry name" value="Transglycosylas"/>
    <property type="match status" value="1"/>
</dbReference>
<comment type="similarity">
    <text evidence="1">Belongs to the transglycosylase family. Rpf subfamily.</text>
</comment>
<dbReference type="InterPro" id="IPR011098">
    <property type="entry name" value="G5_dom"/>
</dbReference>
<dbReference type="PANTHER" id="PTHR39160:SF4">
    <property type="entry name" value="RESUSCITATION-PROMOTING FACTOR RPFB"/>
    <property type="match status" value="1"/>
</dbReference>
<evidence type="ECO:0000313" key="6">
    <source>
        <dbReference type="Proteomes" id="UP000632454"/>
    </source>
</evidence>
<dbReference type="Pfam" id="PF07501">
    <property type="entry name" value="G5"/>
    <property type="match status" value="1"/>
</dbReference>
<organism evidence="5 6">
    <name type="scientific">Williamsia phyllosphaerae</name>
    <dbReference type="NCBI Taxonomy" id="885042"/>
    <lineage>
        <taxon>Bacteria</taxon>
        <taxon>Bacillati</taxon>
        <taxon>Actinomycetota</taxon>
        <taxon>Actinomycetes</taxon>
        <taxon>Mycobacteriales</taxon>
        <taxon>Nocardiaceae</taxon>
        <taxon>Williamsia</taxon>
    </lineage>
</organism>
<reference evidence="6" key="1">
    <citation type="journal article" date="2019" name="Int. J. Syst. Evol. Microbiol.">
        <title>The Global Catalogue of Microorganisms (GCM) 10K type strain sequencing project: providing services to taxonomists for standard genome sequencing and annotation.</title>
        <authorList>
            <consortium name="The Broad Institute Genomics Platform"/>
            <consortium name="The Broad Institute Genome Sequencing Center for Infectious Disease"/>
            <person name="Wu L."/>
            <person name="Ma J."/>
        </authorList>
    </citation>
    <scope>NUCLEOTIDE SEQUENCE [LARGE SCALE GENOMIC DNA]</scope>
    <source>
        <strain evidence="6">CCM 7855</strain>
    </source>
</reference>
<keyword evidence="6" id="KW-1185">Reference proteome</keyword>
<feature type="domain" description="G5" evidence="4">
    <location>
        <begin position="205"/>
        <end position="285"/>
    </location>
</feature>
<dbReference type="InterPro" id="IPR023346">
    <property type="entry name" value="Lysozyme-like_dom_sf"/>
</dbReference>
<dbReference type="SMART" id="SM01208">
    <property type="entry name" value="G5"/>
    <property type="match status" value="1"/>
</dbReference>
<proteinExistence type="inferred from homology"/>
<evidence type="ECO:0000313" key="5">
    <source>
        <dbReference type="EMBL" id="GGF33311.1"/>
    </source>
</evidence>
<dbReference type="PROSITE" id="PS51109">
    <property type="entry name" value="G5"/>
    <property type="match status" value="1"/>
</dbReference>
<evidence type="ECO:0000256" key="1">
    <source>
        <dbReference type="ARBA" id="ARBA00010830"/>
    </source>
</evidence>
<dbReference type="SUPFAM" id="SSF53955">
    <property type="entry name" value="Lysozyme-like"/>
    <property type="match status" value="1"/>
</dbReference>
<dbReference type="Gene3D" id="2.20.230.10">
    <property type="entry name" value="Resuscitation-promoting factor rpfb"/>
    <property type="match status" value="1"/>
</dbReference>
<protein>
    <recommendedName>
        <fullName evidence="4">G5 domain-containing protein</fullName>
    </recommendedName>
</protein>
<keyword evidence="3" id="KW-0378">Hydrolase</keyword>
<dbReference type="PANTHER" id="PTHR39160">
    <property type="entry name" value="CELL WALL-BINDING PROTEIN YOCH"/>
    <property type="match status" value="1"/>
</dbReference>
<gene>
    <name evidence="5" type="ORF">GCM10007298_31450</name>
</gene>
<dbReference type="EMBL" id="BMCS01000002">
    <property type="protein sequence ID" value="GGF33311.1"/>
    <property type="molecule type" value="Genomic_DNA"/>
</dbReference>
<dbReference type="Proteomes" id="UP000632454">
    <property type="component" value="Unassembled WGS sequence"/>
</dbReference>
<name>A0ABQ1V1K9_9NOCA</name>
<evidence type="ECO:0000256" key="3">
    <source>
        <dbReference type="ARBA" id="ARBA00022801"/>
    </source>
</evidence>
<dbReference type="InterPro" id="IPR051933">
    <property type="entry name" value="Resuscitation_pf_RpfB"/>
</dbReference>
<dbReference type="CDD" id="cd13925">
    <property type="entry name" value="RPF"/>
    <property type="match status" value="1"/>
</dbReference>
<dbReference type="Gene3D" id="1.10.530.10">
    <property type="match status" value="1"/>
</dbReference>
<accession>A0ABQ1V1K9</accession>
<evidence type="ECO:0000256" key="2">
    <source>
        <dbReference type="ARBA" id="ARBA00022729"/>
    </source>
</evidence>
<sequence>MSFLARINDSNSTKVRVAIAALLLTLIAGGVMGIAMHKTVTIDVDGKMVTVATMRSSIEDVLADEGYHPVKGDLVSPAPSDGVADGQTITFHRLKTIVLDVDGEKREIKTNAVTVEQALAQQNLAAPSIDVEAPRTETLPVDGAAVAVTLPKKVTLVDAKVRSTPEVAAKTVGELLADLGDPLAGQDVVTPAADTPIAANMAINVTRVRTEEVTETEPLKAPDKETKDPTVITGKKVVKTPGKPGTQNVTYSVTTVNGKETKRVKTGATEVTPAVAAEVNVGTKPGAPFVPVGSVWDQLVQCESTGNWAINTGNGFFGGVQFDQNTWDRWGGQEFAPRADLATREEQIFVAEKTLAAQGWGAWPSCSAKLGLR</sequence>
<dbReference type="InterPro" id="IPR010618">
    <property type="entry name" value="RPF"/>
</dbReference>
<dbReference type="RefSeq" id="WP_229705223.1">
    <property type="nucleotide sequence ID" value="NZ_BMCS01000002.1"/>
</dbReference>